<feature type="compositionally biased region" description="Basic and acidic residues" evidence="1">
    <location>
        <begin position="21"/>
        <end position="35"/>
    </location>
</feature>
<dbReference type="KEGG" id="ttf:THTE_1974"/>
<keyword evidence="3" id="KW-1185">Reference proteome</keyword>
<dbReference type="AlphaFoldDB" id="A0A286RF34"/>
<sequence>MQATWERRGKSSGRPINLLRLSEHPCNRPPDRTHEVNLASAFEPP</sequence>
<organism evidence="2 3">
    <name type="scientific">Thermogutta terrifontis</name>
    <dbReference type="NCBI Taxonomy" id="1331910"/>
    <lineage>
        <taxon>Bacteria</taxon>
        <taxon>Pseudomonadati</taxon>
        <taxon>Planctomycetota</taxon>
        <taxon>Planctomycetia</taxon>
        <taxon>Pirellulales</taxon>
        <taxon>Thermoguttaceae</taxon>
        <taxon>Thermogutta</taxon>
    </lineage>
</organism>
<evidence type="ECO:0000313" key="2">
    <source>
        <dbReference type="EMBL" id="ASV74576.1"/>
    </source>
</evidence>
<accession>A0A286RF34</accession>
<evidence type="ECO:0000256" key="1">
    <source>
        <dbReference type="SAM" id="MobiDB-lite"/>
    </source>
</evidence>
<evidence type="ECO:0000313" key="3">
    <source>
        <dbReference type="Proteomes" id="UP000215086"/>
    </source>
</evidence>
<gene>
    <name evidence="2" type="ORF">THTE_1974</name>
</gene>
<dbReference type="EMBL" id="CP018477">
    <property type="protein sequence ID" value="ASV74576.1"/>
    <property type="molecule type" value="Genomic_DNA"/>
</dbReference>
<name>A0A286RF34_9BACT</name>
<feature type="region of interest" description="Disordered" evidence="1">
    <location>
        <begin position="1"/>
        <end position="45"/>
    </location>
</feature>
<protein>
    <submittedName>
        <fullName evidence="2">Uncharacterized protein</fullName>
    </submittedName>
</protein>
<dbReference type="Proteomes" id="UP000215086">
    <property type="component" value="Chromosome"/>
</dbReference>
<reference evidence="2 3" key="1">
    <citation type="journal article" name="Front. Microbiol.">
        <title>Sugar Metabolism of the First Thermophilic Planctomycete Thermogutta terrifontis: Comparative Genomic and Transcriptomic Approaches.</title>
        <authorList>
            <person name="Elcheninov A.G."/>
            <person name="Menzel P."/>
            <person name="Gudbergsdottir S.R."/>
            <person name="Slesarev A.I."/>
            <person name="Kadnikov V.V."/>
            <person name="Krogh A."/>
            <person name="Bonch-Osmolovskaya E.A."/>
            <person name="Peng X."/>
            <person name="Kublanov I.V."/>
        </authorList>
    </citation>
    <scope>NUCLEOTIDE SEQUENCE [LARGE SCALE GENOMIC DNA]</scope>
    <source>
        <strain evidence="2 3">R1</strain>
    </source>
</reference>
<proteinExistence type="predicted"/>